<dbReference type="InterPro" id="IPR010994">
    <property type="entry name" value="RuvA_2-like"/>
</dbReference>
<accession>X1N2C8</accession>
<evidence type="ECO:0000313" key="1">
    <source>
        <dbReference type="EMBL" id="GAI12749.1"/>
    </source>
</evidence>
<sequence>MNPYKEWILLDRIPHLGAKKCRELVEHFGSPQKVLAASLKELSTIPGLNKEA</sequence>
<reference evidence="1" key="1">
    <citation type="journal article" date="2014" name="Front. Microbiol.">
        <title>High frequency of phylogenetically diverse reductive dehalogenase-homologous genes in deep subseafloor sedimentary metagenomes.</title>
        <authorList>
            <person name="Kawai M."/>
            <person name="Futagami T."/>
            <person name="Toyoda A."/>
            <person name="Takaki Y."/>
            <person name="Nishi S."/>
            <person name="Hori S."/>
            <person name="Arai W."/>
            <person name="Tsubouchi T."/>
            <person name="Morono Y."/>
            <person name="Uchiyama I."/>
            <person name="Ito T."/>
            <person name="Fujiyama A."/>
            <person name="Inagaki F."/>
            <person name="Takami H."/>
        </authorList>
    </citation>
    <scope>NUCLEOTIDE SEQUENCE</scope>
    <source>
        <strain evidence="1">Expedition CK06-06</strain>
    </source>
</reference>
<dbReference type="Gene3D" id="1.10.150.20">
    <property type="entry name" value="5' to 3' exonuclease, C-terminal subdomain"/>
    <property type="match status" value="1"/>
</dbReference>
<proteinExistence type="predicted"/>
<protein>
    <recommendedName>
        <fullName evidence="2">DisA/LigA helix-hairpin-helix motif domain-containing protein</fullName>
    </recommendedName>
</protein>
<gene>
    <name evidence="1" type="ORF">S06H3_24004</name>
</gene>
<organism evidence="1">
    <name type="scientific">marine sediment metagenome</name>
    <dbReference type="NCBI Taxonomy" id="412755"/>
    <lineage>
        <taxon>unclassified sequences</taxon>
        <taxon>metagenomes</taxon>
        <taxon>ecological metagenomes</taxon>
    </lineage>
</organism>
<name>X1N2C8_9ZZZZ</name>
<dbReference type="SUPFAM" id="SSF47781">
    <property type="entry name" value="RuvA domain 2-like"/>
    <property type="match status" value="1"/>
</dbReference>
<feature type="non-terminal residue" evidence="1">
    <location>
        <position position="52"/>
    </location>
</feature>
<evidence type="ECO:0008006" key="2">
    <source>
        <dbReference type="Google" id="ProtNLM"/>
    </source>
</evidence>
<comment type="caution">
    <text evidence="1">The sequence shown here is derived from an EMBL/GenBank/DDBJ whole genome shotgun (WGS) entry which is preliminary data.</text>
</comment>
<dbReference type="EMBL" id="BARV01013201">
    <property type="protein sequence ID" value="GAI12749.1"/>
    <property type="molecule type" value="Genomic_DNA"/>
</dbReference>
<dbReference type="AlphaFoldDB" id="X1N2C8"/>
<dbReference type="Pfam" id="PF14520">
    <property type="entry name" value="HHH_5"/>
    <property type="match status" value="1"/>
</dbReference>